<dbReference type="eggNOG" id="COG5662">
    <property type="taxonomic scope" value="Bacteria"/>
</dbReference>
<feature type="transmembrane region" description="Helical" evidence="1">
    <location>
        <begin position="97"/>
        <end position="118"/>
    </location>
</feature>
<protein>
    <recommendedName>
        <fullName evidence="4">Transmembrane anti-sigma factor</fullName>
    </recommendedName>
</protein>
<accession>F0SRW6</accession>
<keyword evidence="1" id="KW-0472">Membrane</keyword>
<dbReference type="Proteomes" id="UP000006860">
    <property type="component" value="Chromosome"/>
</dbReference>
<proteinExistence type="predicted"/>
<reference evidence="3" key="1">
    <citation type="submission" date="2011-02" db="EMBL/GenBank/DDBJ databases">
        <title>The complete genome of Planctomyces brasiliensis DSM 5305.</title>
        <authorList>
            <person name="Lucas S."/>
            <person name="Copeland A."/>
            <person name="Lapidus A."/>
            <person name="Bruce D."/>
            <person name="Goodwin L."/>
            <person name="Pitluck S."/>
            <person name="Kyrpides N."/>
            <person name="Mavromatis K."/>
            <person name="Pagani I."/>
            <person name="Ivanova N."/>
            <person name="Ovchinnikova G."/>
            <person name="Lu M."/>
            <person name="Detter J.C."/>
            <person name="Han C."/>
            <person name="Land M."/>
            <person name="Hauser L."/>
            <person name="Markowitz V."/>
            <person name="Cheng J.-F."/>
            <person name="Hugenholtz P."/>
            <person name="Woyke T."/>
            <person name="Wu D."/>
            <person name="Tindall B."/>
            <person name="Pomrenke H.G."/>
            <person name="Brambilla E."/>
            <person name="Klenk H.-P."/>
            <person name="Eisen J.A."/>
        </authorList>
    </citation>
    <scope>NUCLEOTIDE SEQUENCE [LARGE SCALE GENOMIC DNA]</scope>
    <source>
        <strain evidence="3">ATCC 49424 / DSM 5305 / JCM 21570 / NBRC 103401 / IFAM 1448</strain>
    </source>
</reference>
<dbReference type="EMBL" id="CP002546">
    <property type="protein sequence ID" value="ADY60282.1"/>
    <property type="molecule type" value="Genomic_DNA"/>
</dbReference>
<dbReference type="KEGG" id="pbs:Plabr_2682"/>
<sequence length="174" mass="19597">MVNKLARLTAEQRDSFVAYLDGELEEQKAQEIERLLAQNEVARHDVESLAATWELLDAMPTMEAPHDFASKTMATAKLEQTAPPLQEQAWFLQSKRLTLLLAGWTLVAVCAVGGFLLARSVPPSDNDVLINNYSLIRNLDEYQEVGSIDFLERLQRSVAWTKRDRPSANTEARP</sequence>
<keyword evidence="1" id="KW-1133">Transmembrane helix</keyword>
<evidence type="ECO:0000313" key="2">
    <source>
        <dbReference type="EMBL" id="ADY60282.1"/>
    </source>
</evidence>
<dbReference type="HOGENOM" id="CLU_135020_0_0_0"/>
<keyword evidence="3" id="KW-1185">Reference proteome</keyword>
<dbReference type="InterPro" id="IPR041916">
    <property type="entry name" value="Anti_sigma_zinc_sf"/>
</dbReference>
<dbReference type="OrthoDB" id="212532at2"/>
<evidence type="ECO:0008006" key="4">
    <source>
        <dbReference type="Google" id="ProtNLM"/>
    </source>
</evidence>
<evidence type="ECO:0000313" key="3">
    <source>
        <dbReference type="Proteomes" id="UP000006860"/>
    </source>
</evidence>
<evidence type="ECO:0000256" key="1">
    <source>
        <dbReference type="SAM" id="Phobius"/>
    </source>
</evidence>
<keyword evidence="1" id="KW-0812">Transmembrane</keyword>
<organism evidence="2 3">
    <name type="scientific">Rubinisphaera brasiliensis (strain ATCC 49424 / DSM 5305 / JCM 21570 / IAM 15109 / NBRC 103401 / IFAM 1448)</name>
    <name type="common">Planctomyces brasiliensis</name>
    <dbReference type="NCBI Taxonomy" id="756272"/>
    <lineage>
        <taxon>Bacteria</taxon>
        <taxon>Pseudomonadati</taxon>
        <taxon>Planctomycetota</taxon>
        <taxon>Planctomycetia</taxon>
        <taxon>Planctomycetales</taxon>
        <taxon>Planctomycetaceae</taxon>
        <taxon>Rubinisphaera</taxon>
    </lineage>
</organism>
<gene>
    <name evidence="2" type="ordered locus">Plabr_2682</name>
</gene>
<dbReference type="Gene3D" id="1.10.10.1320">
    <property type="entry name" value="Anti-sigma factor, zinc-finger domain"/>
    <property type="match status" value="1"/>
</dbReference>
<dbReference type="STRING" id="756272.Plabr_2682"/>
<name>F0SRW6_RUBBR</name>
<dbReference type="AlphaFoldDB" id="F0SRW6"/>
<dbReference type="RefSeq" id="WP_013629006.1">
    <property type="nucleotide sequence ID" value="NC_015174.1"/>
</dbReference>